<organism evidence="1 2">
    <name type="scientific">Crotalaria pallida</name>
    <name type="common">Smooth rattlebox</name>
    <name type="synonym">Crotalaria striata</name>
    <dbReference type="NCBI Taxonomy" id="3830"/>
    <lineage>
        <taxon>Eukaryota</taxon>
        <taxon>Viridiplantae</taxon>
        <taxon>Streptophyta</taxon>
        <taxon>Embryophyta</taxon>
        <taxon>Tracheophyta</taxon>
        <taxon>Spermatophyta</taxon>
        <taxon>Magnoliopsida</taxon>
        <taxon>eudicotyledons</taxon>
        <taxon>Gunneridae</taxon>
        <taxon>Pentapetalae</taxon>
        <taxon>rosids</taxon>
        <taxon>fabids</taxon>
        <taxon>Fabales</taxon>
        <taxon>Fabaceae</taxon>
        <taxon>Papilionoideae</taxon>
        <taxon>50 kb inversion clade</taxon>
        <taxon>genistoids sensu lato</taxon>
        <taxon>core genistoids</taxon>
        <taxon>Crotalarieae</taxon>
        <taxon>Crotalaria</taxon>
    </lineage>
</organism>
<proteinExistence type="predicted"/>
<dbReference type="Proteomes" id="UP001372338">
    <property type="component" value="Unassembled WGS sequence"/>
</dbReference>
<reference evidence="1 2" key="1">
    <citation type="submission" date="2024-01" db="EMBL/GenBank/DDBJ databases">
        <title>The genomes of 5 underutilized Papilionoideae crops provide insights into root nodulation and disease resistanc.</title>
        <authorList>
            <person name="Yuan L."/>
        </authorList>
    </citation>
    <scope>NUCLEOTIDE SEQUENCE [LARGE SCALE GENOMIC DNA]</scope>
    <source>
        <strain evidence="1">ZHUSHIDOU_FW_LH</strain>
        <tissue evidence="1">Leaf</tissue>
    </source>
</reference>
<dbReference type="EMBL" id="JAYWIO010000003">
    <property type="protein sequence ID" value="KAK7274547.1"/>
    <property type="molecule type" value="Genomic_DNA"/>
</dbReference>
<comment type="caution">
    <text evidence="1">The sequence shown here is derived from an EMBL/GenBank/DDBJ whole genome shotgun (WGS) entry which is preliminary data.</text>
</comment>
<keyword evidence="2" id="KW-1185">Reference proteome</keyword>
<gene>
    <name evidence="1" type="ORF">RIF29_15641</name>
</gene>
<accession>A0AAN9FDV1</accession>
<name>A0AAN9FDV1_CROPI</name>
<protein>
    <submittedName>
        <fullName evidence="1">Uncharacterized protein</fullName>
    </submittedName>
</protein>
<dbReference type="AlphaFoldDB" id="A0AAN9FDV1"/>
<evidence type="ECO:0000313" key="1">
    <source>
        <dbReference type="EMBL" id="KAK7274547.1"/>
    </source>
</evidence>
<evidence type="ECO:0000313" key="2">
    <source>
        <dbReference type="Proteomes" id="UP001372338"/>
    </source>
</evidence>
<sequence length="271" mass="30562">MVGVFSLILTRCNELGTSLAPPPKPPDPSYYLIPEKEFQLQPNKVWLNRHIRAVLRNHAYEVSDKRISKISCYLELLLKPKLIVWRLLLLLNIAFSTITYDAIFYYGLLVCNFVELPLNIITQPKVDGPINCDEVRFVHQDMMRFTALQLNDVTTGHNISLLQFKSVGIYEIVKQTLVLVDPTGATIGNNLDVHGFNISIGAGAACLENYAKKSFTKVAHGNSDTFGSAMHKPFYLDQVALELLQFLFEPVISPSMHLHINPFLLHQLVKG</sequence>